<evidence type="ECO:0000313" key="2">
    <source>
        <dbReference type="Proteomes" id="UP000190648"/>
    </source>
</evidence>
<reference evidence="1 2" key="1">
    <citation type="submission" date="2016-02" db="EMBL/GenBank/DDBJ databases">
        <title>Band-tailed pigeon sequencing and assembly.</title>
        <authorList>
            <person name="Soares A.E."/>
            <person name="Novak B.J."/>
            <person name="Rice E.S."/>
            <person name="O'Connell B."/>
            <person name="Chang D."/>
            <person name="Weber S."/>
            <person name="Shapiro B."/>
        </authorList>
    </citation>
    <scope>NUCLEOTIDE SEQUENCE [LARGE SCALE GENOMIC DNA]</scope>
    <source>
        <strain evidence="1">BTP2013</strain>
        <tissue evidence="1">Blood</tissue>
    </source>
</reference>
<name>A0A1V4KYP8_PATFA</name>
<keyword evidence="2" id="KW-1185">Reference proteome</keyword>
<proteinExistence type="predicted"/>
<sequence>MKILHASAQRQEAEEIRDGMQSVFAFDGGSEVCRIPIITCSSSDADEATRLSLCVSVPKRRRLFFFPSQTHLKAVA</sequence>
<organism evidence="1 2">
    <name type="scientific">Patagioenas fasciata monilis</name>
    <dbReference type="NCBI Taxonomy" id="372326"/>
    <lineage>
        <taxon>Eukaryota</taxon>
        <taxon>Metazoa</taxon>
        <taxon>Chordata</taxon>
        <taxon>Craniata</taxon>
        <taxon>Vertebrata</taxon>
        <taxon>Euteleostomi</taxon>
        <taxon>Archelosauria</taxon>
        <taxon>Archosauria</taxon>
        <taxon>Dinosauria</taxon>
        <taxon>Saurischia</taxon>
        <taxon>Theropoda</taxon>
        <taxon>Coelurosauria</taxon>
        <taxon>Aves</taxon>
        <taxon>Neognathae</taxon>
        <taxon>Neoaves</taxon>
        <taxon>Columbimorphae</taxon>
        <taxon>Columbiformes</taxon>
        <taxon>Columbidae</taxon>
        <taxon>Patagioenas</taxon>
    </lineage>
</organism>
<dbReference type="EMBL" id="LSYS01001150">
    <property type="protein sequence ID" value="OPJ89634.1"/>
    <property type="molecule type" value="Genomic_DNA"/>
</dbReference>
<accession>A0A1V4KYP8</accession>
<dbReference type="AlphaFoldDB" id="A0A1V4KYP8"/>
<gene>
    <name evidence="1" type="ORF">AV530_003814</name>
</gene>
<comment type="caution">
    <text evidence="1">The sequence shown here is derived from an EMBL/GenBank/DDBJ whole genome shotgun (WGS) entry which is preliminary data.</text>
</comment>
<protein>
    <submittedName>
        <fullName evidence="1">Uncharacterized protein</fullName>
    </submittedName>
</protein>
<evidence type="ECO:0000313" key="1">
    <source>
        <dbReference type="EMBL" id="OPJ89634.1"/>
    </source>
</evidence>
<dbReference type="Proteomes" id="UP000190648">
    <property type="component" value="Unassembled WGS sequence"/>
</dbReference>